<proteinExistence type="inferred from homology"/>
<accession>A0A6A3CWY6</accession>
<comment type="caution">
    <text evidence="3">The sequence shown here is derived from an EMBL/GenBank/DDBJ whole genome shotgun (WGS) entry which is preliminary data.</text>
</comment>
<evidence type="ECO:0000313" key="3">
    <source>
        <dbReference type="EMBL" id="KAE8733606.1"/>
    </source>
</evidence>
<evidence type="ECO:0000313" key="4">
    <source>
        <dbReference type="Proteomes" id="UP000436088"/>
    </source>
</evidence>
<protein>
    <submittedName>
        <fullName evidence="3">Beta-glucosidase 18-like isoform X2</fullName>
    </submittedName>
</protein>
<sequence>MRFFQIRCDSPSSRCDLFQIRVAIVQVCVAIYSKFVAIVQVRIAIYFKFVAIVEVRVAIYSKFVAIVQVRVAIVQVRVAIYSKFVAIVQNRNDWWLGFPTSLLSDREQEGLSRATPAAVAVSSRLMVVVVEPEVKVSVASGIDITSSRIVSREDFVLLAETCFKSFGDRVKYWATTNEPNMLAEMAYVRGVYPPAHCYQPFGNCSVGNSDKEPFIVVHNMLSAHAKADKLYREQFQPKQGGSIGIIAHTHMYEPLQDVESDHQAVNRILAFTGCCYHQAGYSIHWYLEITLRKCASTIGVNCQDAKDCIHSPCILGGDHFIRGFAYTTGERDGILIREPTGVERFYVVPWGMEKIVDYISKRYNNMPIYVTENGKLQSYRILSSLTKAVPNLLHDVNRIKFHKGYLAALARTIRRLQFKGRTLLR</sequence>
<dbReference type="PANTHER" id="PTHR10353:SF175">
    <property type="entry name" value="BETA-GLUCOSIDASE 18-LIKE ISOFORM X1"/>
    <property type="match status" value="1"/>
</dbReference>
<dbReference type="SUPFAM" id="SSF51445">
    <property type="entry name" value="(Trans)glycosidases"/>
    <property type="match status" value="1"/>
</dbReference>
<dbReference type="Pfam" id="PF00232">
    <property type="entry name" value="Glyco_hydro_1"/>
    <property type="match status" value="1"/>
</dbReference>
<dbReference type="Proteomes" id="UP000436088">
    <property type="component" value="Unassembled WGS sequence"/>
</dbReference>
<name>A0A6A3CWY6_HIBSY</name>
<gene>
    <name evidence="3" type="ORF">F3Y22_tig00001120pilonHSYRG00260</name>
</gene>
<dbReference type="AlphaFoldDB" id="A0A6A3CWY6"/>
<dbReference type="InterPro" id="IPR001360">
    <property type="entry name" value="Glyco_hydro_1"/>
</dbReference>
<comment type="similarity">
    <text evidence="1 2">Belongs to the glycosyl hydrolase 1 family.</text>
</comment>
<dbReference type="Gene3D" id="3.20.20.80">
    <property type="entry name" value="Glycosidases"/>
    <property type="match status" value="1"/>
</dbReference>
<dbReference type="PANTHER" id="PTHR10353">
    <property type="entry name" value="GLYCOSYL HYDROLASE"/>
    <property type="match status" value="1"/>
</dbReference>
<organism evidence="3 4">
    <name type="scientific">Hibiscus syriacus</name>
    <name type="common">Rose of Sharon</name>
    <dbReference type="NCBI Taxonomy" id="106335"/>
    <lineage>
        <taxon>Eukaryota</taxon>
        <taxon>Viridiplantae</taxon>
        <taxon>Streptophyta</taxon>
        <taxon>Embryophyta</taxon>
        <taxon>Tracheophyta</taxon>
        <taxon>Spermatophyta</taxon>
        <taxon>Magnoliopsida</taxon>
        <taxon>eudicotyledons</taxon>
        <taxon>Gunneridae</taxon>
        <taxon>Pentapetalae</taxon>
        <taxon>rosids</taxon>
        <taxon>malvids</taxon>
        <taxon>Malvales</taxon>
        <taxon>Malvaceae</taxon>
        <taxon>Malvoideae</taxon>
        <taxon>Hibiscus</taxon>
    </lineage>
</organism>
<evidence type="ECO:0000256" key="1">
    <source>
        <dbReference type="ARBA" id="ARBA00010838"/>
    </source>
</evidence>
<evidence type="ECO:0000256" key="2">
    <source>
        <dbReference type="RuleBase" id="RU003690"/>
    </source>
</evidence>
<keyword evidence="4" id="KW-1185">Reference proteome</keyword>
<dbReference type="GO" id="GO:0005975">
    <property type="term" value="P:carbohydrate metabolic process"/>
    <property type="evidence" value="ECO:0007669"/>
    <property type="project" value="InterPro"/>
</dbReference>
<dbReference type="InterPro" id="IPR017853">
    <property type="entry name" value="GH"/>
</dbReference>
<reference evidence="3" key="1">
    <citation type="submission" date="2019-09" db="EMBL/GenBank/DDBJ databases">
        <title>Draft genome information of white flower Hibiscus syriacus.</title>
        <authorList>
            <person name="Kim Y.-M."/>
        </authorList>
    </citation>
    <scope>NUCLEOTIDE SEQUENCE [LARGE SCALE GENOMIC DNA]</scope>
    <source>
        <strain evidence="3">YM2019G1</strain>
    </source>
</reference>
<dbReference type="EMBL" id="VEPZ02000094">
    <property type="protein sequence ID" value="KAE8733606.1"/>
    <property type="molecule type" value="Genomic_DNA"/>
</dbReference>
<dbReference type="GO" id="GO:0008422">
    <property type="term" value="F:beta-glucosidase activity"/>
    <property type="evidence" value="ECO:0007669"/>
    <property type="project" value="TreeGrafter"/>
</dbReference>